<dbReference type="EMBL" id="JBHUJD010000016">
    <property type="protein sequence ID" value="MFD2311376.1"/>
    <property type="molecule type" value="Genomic_DNA"/>
</dbReference>
<dbReference type="PANTHER" id="PTHR38339:SF1">
    <property type="entry name" value="TRANSGLUTAMINASE-LIKE DOMAIN-CONTAINING PROTEIN"/>
    <property type="match status" value="1"/>
</dbReference>
<keyword evidence="1" id="KW-0732">Signal</keyword>
<dbReference type="SMART" id="SM00460">
    <property type="entry name" value="TGc"/>
    <property type="match status" value="1"/>
</dbReference>
<evidence type="ECO:0000259" key="2">
    <source>
        <dbReference type="SMART" id="SM00460"/>
    </source>
</evidence>
<sequence>MHHHRLPRKLALLFSTLFALSSAAADRQSGLYGVQDLVDQGHYRQARAKIRQLLDKSQPEETRHRLLFESERMRRIEKEFTLSEDDLNTAIRHYIPAATADEISRWHSEGLLEYKVIDGERRYFDKAAYNLLHISDAAARRSEVFRHFSEGAPLYGIHSHHREIIRSAAPVKRRIRVDYTLSVKKDAIPPGETVRAWLPFPQELPGLQENIKLLASSPADFELAPRGTPQRTIHFQKEARADSATEFRVSYSFDSIARFTPIDPHKVEPLPADSGQAPFLGERPPHIRFTPELRTLSKRIVGNEGNPYRIAQKLFAYVGRIPWAGAREYSTIRNISQYAADAGHADCGQKTLLLMTLMRLNGIPARWQSGWEFSPGSFDTMHDWGELYLAPYGWLPMDVTHGKLAGNTERETWFYLGGLDAYRLVFNTDYGRPFVPAKRHFRSETVDSQRGEVEWRGGNLYFDQWDYQLDWQLVEEN</sequence>
<feature type="chain" id="PRO_5045379784" evidence="1">
    <location>
        <begin position="25"/>
        <end position="477"/>
    </location>
</feature>
<dbReference type="InterPro" id="IPR038765">
    <property type="entry name" value="Papain-like_cys_pep_sf"/>
</dbReference>
<dbReference type="Pfam" id="PF01841">
    <property type="entry name" value="Transglut_core"/>
    <property type="match status" value="1"/>
</dbReference>
<dbReference type="PANTHER" id="PTHR38339">
    <property type="entry name" value="TRANSGLUTAMINASE DOMAIN PROTEIN"/>
    <property type="match status" value="1"/>
</dbReference>
<protein>
    <submittedName>
        <fullName evidence="3">Transglutaminase-like domain-containing protein</fullName>
    </submittedName>
</protein>
<reference evidence="4" key="1">
    <citation type="journal article" date="2019" name="Int. J. Syst. Evol. Microbiol.">
        <title>The Global Catalogue of Microorganisms (GCM) 10K type strain sequencing project: providing services to taxonomists for standard genome sequencing and annotation.</title>
        <authorList>
            <consortium name="The Broad Institute Genomics Platform"/>
            <consortium name="The Broad Institute Genome Sequencing Center for Infectious Disease"/>
            <person name="Wu L."/>
            <person name="Ma J."/>
        </authorList>
    </citation>
    <scope>NUCLEOTIDE SEQUENCE [LARGE SCALE GENOMIC DNA]</scope>
    <source>
        <strain evidence="4">KCTC 12848</strain>
    </source>
</reference>
<evidence type="ECO:0000313" key="4">
    <source>
        <dbReference type="Proteomes" id="UP001597425"/>
    </source>
</evidence>
<feature type="domain" description="Transglutaminase-like" evidence="2">
    <location>
        <begin position="339"/>
        <end position="401"/>
    </location>
</feature>
<proteinExistence type="predicted"/>
<dbReference type="Gene3D" id="3.10.620.30">
    <property type="match status" value="1"/>
</dbReference>
<accession>A0ABW5ECR4</accession>
<dbReference type="InterPro" id="IPR002931">
    <property type="entry name" value="Transglutaminase-like"/>
</dbReference>
<feature type="signal peptide" evidence="1">
    <location>
        <begin position="1"/>
        <end position="24"/>
    </location>
</feature>
<organism evidence="3 4">
    <name type="scientific">Microbulbifer halophilus</name>
    <dbReference type="NCBI Taxonomy" id="453963"/>
    <lineage>
        <taxon>Bacteria</taxon>
        <taxon>Pseudomonadati</taxon>
        <taxon>Pseudomonadota</taxon>
        <taxon>Gammaproteobacteria</taxon>
        <taxon>Cellvibrionales</taxon>
        <taxon>Microbulbiferaceae</taxon>
        <taxon>Microbulbifer</taxon>
    </lineage>
</organism>
<dbReference type="RefSeq" id="WP_265721965.1">
    <property type="nucleotide sequence ID" value="NZ_JAPIVK010000016.1"/>
</dbReference>
<keyword evidence="4" id="KW-1185">Reference proteome</keyword>
<dbReference type="SUPFAM" id="SSF54001">
    <property type="entry name" value="Cysteine proteinases"/>
    <property type="match status" value="1"/>
</dbReference>
<name>A0ABW5ECR4_9GAMM</name>
<dbReference type="Proteomes" id="UP001597425">
    <property type="component" value="Unassembled WGS sequence"/>
</dbReference>
<evidence type="ECO:0000313" key="3">
    <source>
        <dbReference type="EMBL" id="MFD2311376.1"/>
    </source>
</evidence>
<gene>
    <name evidence="3" type="ORF">ACFSKX_13200</name>
</gene>
<evidence type="ECO:0000256" key="1">
    <source>
        <dbReference type="SAM" id="SignalP"/>
    </source>
</evidence>
<comment type="caution">
    <text evidence="3">The sequence shown here is derived from an EMBL/GenBank/DDBJ whole genome shotgun (WGS) entry which is preliminary data.</text>
</comment>